<dbReference type="Gene3D" id="1.10.3730.20">
    <property type="match status" value="1"/>
</dbReference>
<feature type="transmembrane region" description="Helical" evidence="1">
    <location>
        <begin position="41"/>
        <end position="66"/>
    </location>
</feature>
<feature type="transmembrane region" description="Helical" evidence="1">
    <location>
        <begin position="78"/>
        <end position="97"/>
    </location>
</feature>
<protein>
    <submittedName>
        <fullName evidence="3">Undecaprenyl phosphate-alpha-L-ara4N flippase subunit ArnF</fullName>
    </submittedName>
</protein>
<feature type="transmembrane region" description="Helical" evidence="1">
    <location>
        <begin position="103"/>
        <end position="120"/>
    </location>
</feature>
<evidence type="ECO:0000313" key="4">
    <source>
        <dbReference type="Proteomes" id="UP000199580"/>
    </source>
</evidence>
<organism evidence="3 4">
    <name type="scientific">Flavobacterium noncentrifugens</name>
    <dbReference type="NCBI Taxonomy" id="1128970"/>
    <lineage>
        <taxon>Bacteria</taxon>
        <taxon>Pseudomonadati</taxon>
        <taxon>Bacteroidota</taxon>
        <taxon>Flavobacteriia</taxon>
        <taxon>Flavobacteriales</taxon>
        <taxon>Flavobacteriaceae</taxon>
        <taxon>Flavobacterium</taxon>
    </lineage>
</organism>
<evidence type="ECO:0000313" key="3">
    <source>
        <dbReference type="EMBL" id="SDJ61781.1"/>
    </source>
</evidence>
<reference evidence="3 4" key="1">
    <citation type="submission" date="2016-10" db="EMBL/GenBank/DDBJ databases">
        <authorList>
            <person name="de Groot N.N."/>
        </authorList>
    </citation>
    <scope>NUCLEOTIDE SEQUENCE [LARGE SCALE GENOMIC DNA]</scope>
    <source>
        <strain evidence="3 4">CGMCC 1.10076</strain>
    </source>
</reference>
<keyword evidence="1" id="KW-0472">Membrane</keyword>
<accession>A0A1G8V6W5</accession>
<dbReference type="Proteomes" id="UP000199580">
    <property type="component" value="Unassembled WGS sequence"/>
</dbReference>
<feature type="domain" description="EamA" evidence="2">
    <location>
        <begin position="51"/>
        <end position="120"/>
    </location>
</feature>
<sequence>MNPYFYILGTLLFTVYGQIILKWRLSGLRIVLPEGLLDKLFFMVKLLFDPFIFSGLVSAFVASMFWMGAMTHFEITKAYPFMSLAPALVFLVGILFLGETFTIGKVIGLALIILGTIVTVKW</sequence>
<dbReference type="GO" id="GO:0016020">
    <property type="term" value="C:membrane"/>
    <property type="evidence" value="ECO:0007669"/>
    <property type="project" value="InterPro"/>
</dbReference>
<evidence type="ECO:0000259" key="2">
    <source>
        <dbReference type="Pfam" id="PF00892"/>
    </source>
</evidence>
<dbReference type="STRING" id="1128970.SAMN04487935_1211"/>
<keyword evidence="1" id="KW-1133">Transmembrane helix</keyword>
<name>A0A1G8V6W5_9FLAO</name>
<dbReference type="OrthoDB" id="517481at2"/>
<dbReference type="AlphaFoldDB" id="A0A1G8V6W5"/>
<dbReference type="EMBL" id="FNEZ01000002">
    <property type="protein sequence ID" value="SDJ61781.1"/>
    <property type="molecule type" value="Genomic_DNA"/>
</dbReference>
<dbReference type="Pfam" id="PF00892">
    <property type="entry name" value="EamA"/>
    <property type="match status" value="1"/>
</dbReference>
<dbReference type="InterPro" id="IPR037185">
    <property type="entry name" value="EmrE-like"/>
</dbReference>
<dbReference type="SUPFAM" id="SSF103481">
    <property type="entry name" value="Multidrug resistance efflux transporter EmrE"/>
    <property type="match status" value="1"/>
</dbReference>
<keyword evidence="1" id="KW-0812">Transmembrane</keyword>
<keyword evidence="4" id="KW-1185">Reference proteome</keyword>
<dbReference type="InterPro" id="IPR000620">
    <property type="entry name" value="EamA_dom"/>
</dbReference>
<gene>
    <name evidence="3" type="ORF">SAMN04487935_1211</name>
</gene>
<proteinExistence type="predicted"/>
<dbReference type="RefSeq" id="WP_091392791.1">
    <property type="nucleotide sequence ID" value="NZ_BKAI01000003.1"/>
</dbReference>
<evidence type="ECO:0000256" key="1">
    <source>
        <dbReference type="SAM" id="Phobius"/>
    </source>
</evidence>